<reference evidence="6" key="1">
    <citation type="submission" date="2013-08" db="EMBL/GenBank/DDBJ databases">
        <authorList>
            <person name="Mendez C."/>
            <person name="Richter M."/>
            <person name="Ferrer M."/>
            <person name="Sanchez J."/>
        </authorList>
    </citation>
    <scope>NUCLEOTIDE SEQUENCE</scope>
</reference>
<reference evidence="6" key="2">
    <citation type="journal article" date="2014" name="ISME J.">
        <title>Microbial stratification in low pH oxic and suboxic macroscopic growths along an acid mine drainage.</title>
        <authorList>
            <person name="Mendez-Garcia C."/>
            <person name="Mesa V."/>
            <person name="Sprenger R.R."/>
            <person name="Richter M."/>
            <person name="Diez M.S."/>
            <person name="Solano J."/>
            <person name="Bargiela R."/>
            <person name="Golyshina O.V."/>
            <person name="Manteca A."/>
            <person name="Ramos J.L."/>
            <person name="Gallego J.R."/>
            <person name="Llorente I."/>
            <person name="Martins Dos Santos V.A."/>
            <person name="Jensen O.N."/>
            <person name="Pelaez A.I."/>
            <person name="Sanchez J."/>
            <person name="Ferrer M."/>
        </authorList>
    </citation>
    <scope>NUCLEOTIDE SEQUENCE</scope>
</reference>
<evidence type="ECO:0000256" key="4">
    <source>
        <dbReference type="ARBA" id="ARBA00022840"/>
    </source>
</evidence>
<evidence type="ECO:0000259" key="5">
    <source>
        <dbReference type="Pfam" id="PF00005"/>
    </source>
</evidence>
<feature type="non-terminal residue" evidence="6">
    <location>
        <position position="109"/>
    </location>
</feature>
<feature type="domain" description="ABC transporter" evidence="5">
    <location>
        <begin position="2"/>
        <end position="107"/>
    </location>
</feature>
<evidence type="ECO:0000256" key="1">
    <source>
        <dbReference type="ARBA" id="ARBA00005417"/>
    </source>
</evidence>
<dbReference type="SUPFAM" id="SSF52540">
    <property type="entry name" value="P-loop containing nucleoside triphosphate hydrolases"/>
    <property type="match status" value="1"/>
</dbReference>
<dbReference type="AlphaFoldDB" id="T1AGI3"/>
<keyword evidence="4 6" id="KW-0067">ATP-binding</keyword>
<gene>
    <name evidence="6" type="ORF">B2A_05332</name>
</gene>
<dbReference type="EMBL" id="AUZZ01003699">
    <property type="protein sequence ID" value="EQD56287.1"/>
    <property type="molecule type" value="Genomic_DNA"/>
</dbReference>
<dbReference type="GO" id="GO:0016887">
    <property type="term" value="F:ATP hydrolysis activity"/>
    <property type="evidence" value="ECO:0007669"/>
    <property type="project" value="InterPro"/>
</dbReference>
<dbReference type="PANTHER" id="PTHR42711:SF5">
    <property type="entry name" value="ABC TRANSPORTER ATP-BINDING PROTEIN NATA"/>
    <property type="match status" value="1"/>
</dbReference>
<accession>T1AGI3</accession>
<dbReference type="Pfam" id="PF00005">
    <property type="entry name" value="ABC_tran"/>
    <property type="match status" value="1"/>
</dbReference>
<protein>
    <submittedName>
        <fullName evidence="6">ABC transporter, ATP-binding protein</fullName>
    </submittedName>
</protein>
<organism evidence="6">
    <name type="scientific">mine drainage metagenome</name>
    <dbReference type="NCBI Taxonomy" id="410659"/>
    <lineage>
        <taxon>unclassified sequences</taxon>
        <taxon>metagenomes</taxon>
        <taxon>ecological metagenomes</taxon>
    </lineage>
</organism>
<dbReference type="InterPro" id="IPR050763">
    <property type="entry name" value="ABC_transporter_ATP-binding"/>
</dbReference>
<dbReference type="InterPro" id="IPR027417">
    <property type="entry name" value="P-loop_NTPase"/>
</dbReference>
<dbReference type="InterPro" id="IPR003439">
    <property type="entry name" value="ABC_transporter-like_ATP-bd"/>
</dbReference>
<dbReference type="GO" id="GO:0005524">
    <property type="term" value="F:ATP binding"/>
    <property type="evidence" value="ECO:0007669"/>
    <property type="project" value="UniProtKB-KW"/>
</dbReference>
<comment type="similarity">
    <text evidence="1">Belongs to the ABC transporter superfamily.</text>
</comment>
<evidence type="ECO:0000256" key="3">
    <source>
        <dbReference type="ARBA" id="ARBA00022741"/>
    </source>
</evidence>
<keyword evidence="3" id="KW-0547">Nucleotide-binding</keyword>
<sequence>SDLNIKLEGSKCVGFLGPNGAGKTTTLKIFTDLIKPTSGEALINGINVKRSKKKALSECSALIETPEIYPSMTVREALSLVAELRGVPKNERKSQIEEAVADVKMTDWL</sequence>
<evidence type="ECO:0000313" key="6">
    <source>
        <dbReference type="EMBL" id="EQD56287.1"/>
    </source>
</evidence>
<name>T1AGI3_9ZZZZ</name>
<comment type="caution">
    <text evidence="6">The sequence shown here is derived from an EMBL/GenBank/DDBJ whole genome shotgun (WGS) entry which is preliminary data.</text>
</comment>
<feature type="non-terminal residue" evidence="6">
    <location>
        <position position="1"/>
    </location>
</feature>
<evidence type="ECO:0000256" key="2">
    <source>
        <dbReference type="ARBA" id="ARBA00022448"/>
    </source>
</evidence>
<dbReference type="Gene3D" id="3.40.50.300">
    <property type="entry name" value="P-loop containing nucleotide triphosphate hydrolases"/>
    <property type="match status" value="1"/>
</dbReference>
<proteinExistence type="inferred from homology"/>
<keyword evidence="2" id="KW-0813">Transport</keyword>
<dbReference type="PANTHER" id="PTHR42711">
    <property type="entry name" value="ABC TRANSPORTER ATP-BINDING PROTEIN"/>
    <property type="match status" value="1"/>
</dbReference>